<name>A0A133UAP0_9EURY</name>
<dbReference type="AlphaFoldDB" id="A0A133UAP0"/>
<organism evidence="2 3">
    <name type="scientific">candidate division MSBL1 archaeon SCGC-AAA259A05</name>
    <dbReference type="NCBI Taxonomy" id="1698259"/>
    <lineage>
        <taxon>Archaea</taxon>
        <taxon>Methanobacteriati</taxon>
        <taxon>Methanobacteriota</taxon>
        <taxon>candidate division MSBL1</taxon>
    </lineage>
</organism>
<comment type="caution">
    <text evidence="2">The sequence shown here is derived from an EMBL/GenBank/DDBJ whole genome shotgun (WGS) entry which is preliminary data.</text>
</comment>
<keyword evidence="1" id="KW-0472">Membrane</keyword>
<keyword evidence="3" id="KW-1185">Reference proteome</keyword>
<keyword evidence="1" id="KW-0812">Transmembrane</keyword>
<sequence length="69" mass="7646">MLFLFKTRKDVIIMDERAQGATEFLLMLAVALAIVVAVVGLTMGTFDELGSSIREQVSRTEDNLIQDLT</sequence>
<dbReference type="EMBL" id="LHXJ01000015">
    <property type="protein sequence ID" value="KXA91251.1"/>
    <property type="molecule type" value="Genomic_DNA"/>
</dbReference>
<reference evidence="2 3" key="1">
    <citation type="journal article" date="2016" name="Sci. Rep.">
        <title>Metabolic traits of an uncultured archaeal lineage -MSBL1- from brine pools of the Red Sea.</title>
        <authorList>
            <person name="Mwirichia R."/>
            <person name="Alam I."/>
            <person name="Rashid M."/>
            <person name="Vinu M."/>
            <person name="Ba-Alawi W."/>
            <person name="Anthony Kamau A."/>
            <person name="Kamanda Ngugi D."/>
            <person name="Goker M."/>
            <person name="Klenk H.P."/>
            <person name="Bajic V."/>
            <person name="Stingl U."/>
        </authorList>
    </citation>
    <scope>NUCLEOTIDE SEQUENCE [LARGE SCALE GENOMIC DNA]</scope>
    <source>
        <strain evidence="2">SCGC-AAA259A05</strain>
    </source>
</reference>
<evidence type="ECO:0000313" key="2">
    <source>
        <dbReference type="EMBL" id="KXA91251.1"/>
    </source>
</evidence>
<protein>
    <submittedName>
        <fullName evidence="2">Uncharacterized protein</fullName>
    </submittedName>
</protein>
<keyword evidence="1" id="KW-1133">Transmembrane helix</keyword>
<evidence type="ECO:0000313" key="3">
    <source>
        <dbReference type="Proteomes" id="UP000070163"/>
    </source>
</evidence>
<evidence type="ECO:0000256" key="1">
    <source>
        <dbReference type="SAM" id="Phobius"/>
    </source>
</evidence>
<feature type="transmembrane region" description="Helical" evidence="1">
    <location>
        <begin position="24"/>
        <end position="46"/>
    </location>
</feature>
<proteinExistence type="predicted"/>
<gene>
    <name evidence="2" type="ORF">AKJ57_01925</name>
</gene>
<dbReference type="Proteomes" id="UP000070163">
    <property type="component" value="Unassembled WGS sequence"/>
</dbReference>
<accession>A0A133UAP0</accession>